<reference evidence="1" key="1">
    <citation type="submission" date="2014-11" db="EMBL/GenBank/DDBJ databases">
        <authorList>
            <person name="Amaro Gonzalez C."/>
        </authorList>
    </citation>
    <scope>NUCLEOTIDE SEQUENCE</scope>
</reference>
<organism evidence="1">
    <name type="scientific">Anguilla anguilla</name>
    <name type="common">European freshwater eel</name>
    <name type="synonym">Muraena anguilla</name>
    <dbReference type="NCBI Taxonomy" id="7936"/>
    <lineage>
        <taxon>Eukaryota</taxon>
        <taxon>Metazoa</taxon>
        <taxon>Chordata</taxon>
        <taxon>Craniata</taxon>
        <taxon>Vertebrata</taxon>
        <taxon>Euteleostomi</taxon>
        <taxon>Actinopterygii</taxon>
        <taxon>Neopterygii</taxon>
        <taxon>Teleostei</taxon>
        <taxon>Anguilliformes</taxon>
        <taxon>Anguillidae</taxon>
        <taxon>Anguilla</taxon>
    </lineage>
</organism>
<reference evidence="1" key="2">
    <citation type="journal article" date="2015" name="Fish Shellfish Immunol.">
        <title>Early steps in the European eel (Anguilla anguilla)-Vibrio vulnificus interaction in the gills: Role of the RtxA13 toxin.</title>
        <authorList>
            <person name="Callol A."/>
            <person name="Pajuelo D."/>
            <person name="Ebbesson L."/>
            <person name="Teles M."/>
            <person name="MacKenzie S."/>
            <person name="Amaro C."/>
        </authorList>
    </citation>
    <scope>NUCLEOTIDE SEQUENCE</scope>
</reference>
<accession>A0A0E9Q672</accession>
<evidence type="ECO:0000313" key="1">
    <source>
        <dbReference type="EMBL" id="JAH12376.1"/>
    </source>
</evidence>
<dbReference type="EMBL" id="GBXM01096201">
    <property type="protein sequence ID" value="JAH12376.1"/>
    <property type="molecule type" value="Transcribed_RNA"/>
</dbReference>
<sequence>MQVHWTLEG</sequence>
<name>A0A0E9Q672_ANGAN</name>
<proteinExistence type="predicted"/>
<protein>
    <submittedName>
        <fullName evidence="1">Uncharacterized protein</fullName>
    </submittedName>
</protein>